<dbReference type="PANTHER" id="PTHR43163:SF6">
    <property type="entry name" value="DIPEPTIDE TRANSPORT SYSTEM PERMEASE PROTEIN DPPB-RELATED"/>
    <property type="match status" value="1"/>
</dbReference>
<feature type="transmembrane region" description="Helical" evidence="7">
    <location>
        <begin position="20"/>
        <end position="40"/>
    </location>
</feature>
<evidence type="ECO:0000256" key="5">
    <source>
        <dbReference type="ARBA" id="ARBA00022989"/>
    </source>
</evidence>
<keyword evidence="6 7" id="KW-0472">Membrane</keyword>
<dbReference type="Pfam" id="PF19300">
    <property type="entry name" value="BPD_transp_1_N"/>
    <property type="match status" value="1"/>
</dbReference>
<dbReference type="InterPro" id="IPR000515">
    <property type="entry name" value="MetI-like"/>
</dbReference>
<feature type="transmembrane region" description="Helical" evidence="7">
    <location>
        <begin position="115"/>
        <end position="133"/>
    </location>
</feature>
<evidence type="ECO:0000313" key="11">
    <source>
        <dbReference type="Proteomes" id="UP000469215"/>
    </source>
</evidence>
<dbReference type="PROSITE" id="PS50928">
    <property type="entry name" value="ABC_TM1"/>
    <property type="match status" value="1"/>
</dbReference>
<gene>
    <name evidence="10" type="ORF">GSY69_01085</name>
</gene>
<evidence type="ECO:0000313" key="10">
    <source>
        <dbReference type="EMBL" id="MYM18609.1"/>
    </source>
</evidence>
<evidence type="ECO:0000256" key="1">
    <source>
        <dbReference type="ARBA" id="ARBA00004651"/>
    </source>
</evidence>
<dbReference type="SUPFAM" id="SSF161098">
    <property type="entry name" value="MetI-like"/>
    <property type="match status" value="1"/>
</dbReference>
<name>A0A6N9H3W5_9MICO</name>
<comment type="similarity">
    <text evidence="7">Belongs to the binding-protein-dependent transport system permease family.</text>
</comment>
<dbReference type="Pfam" id="PF00528">
    <property type="entry name" value="BPD_transp_1"/>
    <property type="match status" value="1"/>
</dbReference>
<evidence type="ECO:0000256" key="6">
    <source>
        <dbReference type="ARBA" id="ARBA00023136"/>
    </source>
</evidence>
<comment type="subcellular location">
    <subcellularLocation>
        <location evidence="1 7">Cell membrane</location>
        <topology evidence="1 7">Multi-pass membrane protein</topology>
    </subcellularLocation>
</comment>
<sequence>MSARGTGARGAALFALRRGLHGLVVLWAAYTLSFLILSALPGDPVTIMLGAAGQAAGTPEQVAALRAEHGLDRPLALQYLVQLGGIVRGDLGTSYTSGQPVASLIAAAVPTTVELAVWTLLFALLGGGALALTASASRSPRLRGLLAALPGLGASLPTFFTGLVLLQVVAFRLRLIPALGAHGFAGVVLPALTLALPIGAIVAQVLFRALESAWDQQFITTYRAAGLSRPRLLLAHALPVAALPLLSIAGVLAGQLLGGAVVVETVFTRNGLGRLAQTAVANQDIPTVQGIVVLCAAVFVLVNLAADLLYPLVDARTRPAADPRARRTPLRRSRGRTAPQQPAVLQEARP</sequence>
<feature type="transmembrane region" description="Helical" evidence="7">
    <location>
        <begin position="183"/>
        <end position="207"/>
    </location>
</feature>
<evidence type="ECO:0000256" key="3">
    <source>
        <dbReference type="ARBA" id="ARBA00022475"/>
    </source>
</evidence>
<feature type="transmembrane region" description="Helical" evidence="7">
    <location>
        <begin position="291"/>
        <end position="310"/>
    </location>
</feature>
<keyword evidence="11" id="KW-1185">Reference proteome</keyword>
<dbReference type="Gene3D" id="1.10.3720.10">
    <property type="entry name" value="MetI-like"/>
    <property type="match status" value="1"/>
</dbReference>
<feature type="transmembrane region" description="Helical" evidence="7">
    <location>
        <begin position="145"/>
        <end position="171"/>
    </location>
</feature>
<accession>A0A6N9H3W5</accession>
<dbReference type="EMBL" id="WWEQ01000003">
    <property type="protein sequence ID" value="MYM18609.1"/>
    <property type="molecule type" value="Genomic_DNA"/>
</dbReference>
<organism evidence="10 11">
    <name type="scientific">Brevibacterium rongguiense</name>
    <dbReference type="NCBI Taxonomy" id="2695267"/>
    <lineage>
        <taxon>Bacteria</taxon>
        <taxon>Bacillati</taxon>
        <taxon>Actinomycetota</taxon>
        <taxon>Actinomycetes</taxon>
        <taxon>Micrococcales</taxon>
        <taxon>Brevibacteriaceae</taxon>
        <taxon>Brevibacterium</taxon>
    </lineage>
</organism>
<feature type="transmembrane region" description="Helical" evidence="7">
    <location>
        <begin position="232"/>
        <end position="257"/>
    </location>
</feature>
<evidence type="ECO:0000259" key="9">
    <source>
        <dbReference type="PROSITE" id="PS50928"/>
    </source>
</evidence>
<keyword evidence="4 7" id="KW-0812">Transmembrane</keyword>
<proteinExistence type="inferred from homology"/>
<reference evidence="10 11" key="1">
    <citation type="submission" date="2020-01" db="EMBL/GenBank/DDBJ databases">
        <authorList>
            <person name="Deng T."/>
        </authorList>
    </citation>
    <scope>NUCLEOTIDE SEQUENCE [LARGE SCALE GENOMIC DNA]</scope>
    <source>
        <strain evidence="10 11">5221</strain>
    </source>
</reference>
<feature type="region of interest" description="Disordered" evidence="8">
    <location>
        <begin position="320"/>
        <end position="350"/>
    </location>
</feature>
<evidence type="ECO:0000256" key="7">
    <source>
        <dbReference type="RuleBase" id="RU363032"/>
    </source>
</evidence>
<comment type="caution">
    <text evidence="10">The sequence shown here is derived from an EMBL/GenBank/DDBJ whole genome shotgun (WGS) entry which is preliminary data.</text>
</comment>
<feature type="domain" description="ABC transmembrane type-1" evidence="9">
    <location>
        <begin position="109"/>
        <end position="310"/>
    </location>
</feature>
<evidence type="ECO:0000256" key="8">
    <source>
        <dbReference type="SAM" id="MobiDB-lite"/>
    </source>
</evidence>
<evidence type="ECO:0000256" key="2">
    <source>
        <dbReference type="ARBA" id="ARBA00022448"/>
    </source>
</evidence>
<dbReference type="InterPro" id="IPR035906">
    <property type="entry name" value="MetI-like_sf"/>
</dbReference>
<keyword evidence="5 7" id="KW-1133">Transmembrane helix</keyword>
<keyword evidence="2 7" id="KW-0813">Transport</keyword>
<dbReference type="GO" id="GO:0055085">
    <property type="term" value="P:transmembrane transport"/>
    <property type="evidence" value="ECO:0007669"/>
    <property type="project" value="InterPro"/>
</dbReference>
<dbReference type="AlphaFoldDB" id="A0A6N9H3W5"/>
<protein>
    <submittedName>
        <fullName evidence="10">ABC transporter permease subunit</fullName>
    </submittedName>
</protein>
<keyword evidence="3" id="KW-1003">Cell membrane</keyword>
<dbReference type="RefSeq" id="WP_160952074.1">
    <property type="nucleotide sequence ID" value="NZ_WWEQ01000003.1"/>
</dbReference>
<dbReference type="PANTHER" id="PTHR43163">
    <property type="entry name" value="DIPEPTIDE TRANSPORT SYSTEM PERMEASE PROTEIN DPPB-RELATED"/>
    <property type="match status" value="1"/>
</dbReference>
<dbReference type="InterPro" id="IPR045621">
    <property type="entry name" value="BPD_transp_1_N"/>
</dbReference>
<dbReference type="Proteomes" id="UP000469215">
    <property type="component" value="Unassembled WGS sequence"/>
</dbReference>
<dbReference type="CDD" id="cd06261">
    <property type="entry name" value="TM_PBP2"/>
    <property type="match status" value="1"/>
</dbReference>
<feature type="compositionally biased region" description="Basic residues" evidence="8">
    <location>
        <begin position="326"/>
        <end position="335"/>
    </location>
</feature>
<dbReference type="GO" id="GO:0005886">
    <property type="term" value="C:plasma membrane"/>
    <property type="evidence" value="ECO:0007669"/>
    <property type="project" value="UniProtKB-SubCell"/>
</dbReference>
<evidence type="ECO:0000256" key="4">
    <source>
        <dbReference type="ARBA" id="ARBA00022692"/>
    </source>
</evidence>